<gene>
    <name evidence="2" type="ORF">DDB_G0294192</name>
</gene>
<keyword evidence="1" id="KW-0175">Coiled coil</keyword>
<dbReference type="KEGG" id="ddi:DDB_G0294192"/>
<dbReference type="PaxDb" id="44689-DDB0215089"/>
<dbReference type="Proteomes" id="UP000002195">
    <property type="component" value="Unassembled WGS sequence"/>
</dbReference>
<comment type="caution">
    <text evidence="2">The sequence shown here is derived from an EMBL/GenBank/DDBJ whole genome shotgun (WGS) entry which is preliminary data.</text>
</comment>
<evidence type="ECO:0000313" key="2">
    <source>
        <dbReference type="EMBL" id="EAL60383.1"/>
    </source>
</evidence>
<evidence type="ECO:0000256" key="1">
    <source>
        <dbReference type="SAM" id="Coils"/>
    </source>
</evidence>
<sequence>MVKKKLRVIIPFMLEKAYEDIINNDYIYKKIKKEKIKEIKKNQIKEKNIKVEDKKENEREVSEYERDLIEENDDEILCEDDEIPCGQPISSEEDEPTPLSSQMELPSSQMELPSSQISIPLLRRKASNSTILQHLDPIIQLFNIEDYSKYTFVIQEQLKLNNNCGFFLVLNLMVIIKYIINFNSKCIVSNNKLQINSEMYCFYPEDFRNIIHNPLIEFYKLDEYSKSNLIDCFKSQIQNKINIIY</sequence>
<name>Q54AV0_DICDI</name>
<dbReference type="EMBL" id="AAFI02000232">
    <property type="protein sequence ID" value="EAL60383.1"/>
    <property type="molecule type" value="Genomic_DNA"/>
</dbReference>
<accession>Q54AV0</accession>
<reference evidence="2 3" key="1">
    <citation type="journal article" date="2005" name="Nature">
        <title>The genome of the social amoeba Dictyostelium discoideum.</title>
        <authorList>
            <consortium name="The Dictyostelium discoideum Sequencing Consortium"/>
            <person name="Eichinger L."/>
            <person name="Pachebat J.A."/>
            <person name="Glockner G."/>
            <person name="Rajandream M.A."/>
            <person name="Sucgang R."/>
            <person name="Berriman M."/>
            <person name="Song J."/>
            <person name="Olsen R."/>
            <person name="Szafranski K."/>
            <person name="Xu Q."/>
            <person name="Tunggal B."/>
            <person name="Kummerfeld S."/>
            <person name="Madera M."/>
            <person name="Konfortov B.A."/>
            <person name="Rivero F."/>
            <person name="Bankier A.T."/>
            <person name="Lehmann R."/>
            <person name="Hamlin N."/>
            <person name="Davies R."/>
            <person name="Gaudet P."/>
            <person name="Fey P."/>
            <person name="Pilcher K."/>
            <person name="Chen G."/>
            <person name="Saunders D."/>
            <person name="Sodergren E."/>
            <person name="Davis P."/>
            <person name="Kerhornou A."/>
            <person name="Nie X."/>
            <person name="Hall N."/>
            <person name="Anjard C."/>
            <person name="Hemphill L."/>
            <person name="Bason N."/>
            <person name="Farbrother P."/>
            <person name="Desany B."/>
            <person name="Just E."/>
            <person name="Morio T."/>
            <person name="Rost R."/>
            <person name="Churcher C."/>
            <person name="Cooper J."/>
            <person name="Haydock S."/>
            <person name="van Driessche N."/>
            <person name="Cronin A."/>
            <person name="Goodhead I."/>
            <person name="Muzny D."/>
            <person name="Mourier T."/>
            <person name="Pain A."/>
            <person name="Lu M."/>
            <person name="Harper D."/>
            <person name="Lindsay R."/>
            <person name="Hauser H."/>
            <person name="James K."/>
            <person name="Quiles M."/>
            <person name="Madan Babu M."/>
            <person name="Saito T."/>
            <person name="Buchrieser C."/>
            <person name="Wardroper A."/>
            <person name="Felder M."/>
            <person name="Thangavelu M."/>
            <person name="Johnson D."/>
            <person name="Knights A."/>
            <person name="Loulseged H."/>
            <person name="Mungall K."/>
            <person name="Oliver K."/>
            <person name="Price C."/>
            <person name="Quail M.A."/>
            <person name="Urushihara H."/>
            <person name="Hernandez J."/>
            <person name="Rabbinowitsch E."/>
            <person name="Steffen D."/>
            <person name="Sanders M."/>
            <person name="Ma J."/>
            <person name="Kohara Y."/>
            <person name="Sharp S."/>
            <person name="Simmonds M."/>
            <person name="Spiegler S."/>
            <person name="Tivey A."/>
            <person name="Sugano S."/>
            <person name="White B."/>
            <person name="Walker D."/>
            <person name="Woodward J."/>
            <person name="Winckler T."/>
            <person name="Tanaka Y."/>
            <person name="Shaulsky G."/>
            <person name="Schleicher M."/>
            <person name="Weinstock G."/>
            <person name="Rosenthal A."/>
            <person name="Cox E.C."/>
            <person name="Chisholm R.L."/>
            <person name="Gibbs R."/>
            <person name="Loomis W.F."/>
            <person name="Platzer M."/>
            <person name="Kay R.R."/>
            <person name="Williams J."/>
            <person name="Dear P.H."/>
            <person name="Noegel A.A."/>
            <person name="Barrell B."/>
            <person name="Kuspa A."/>
        </authorList>
    </citation>
    <scope>NUCLEOTIDE SEQUENCE [LARGE SCALE GENOMIC DNA]</scope>
    <source>
        <strain evidence="2 3">AX4</strain>
    </source>
</reference>
<dbReference type="SMR" id="Q54AV0"/>
<protein>
    <submittedName>
        <fullName evidence="2">Uncharacterized protein</fullName>
    </submittedName>
</protein>
<dbReference type="HOGENOM" id="CLU_1135268_0_0_1"/>
<keyword evidence="3" id="KW-1185">Reference proteome</keyword>
<proteinExistence type="predicted"/>
<dbReference type="GeneID" id="3385460"/>
<dbReference type="dictyBase" id="DDB_G0294192"/>
<dbReference type="RefSeq" id="XP_628796.1">
    <property type="nucleotide sequence ID" value="XM_628794.1"/>
</dbReference>
<dbReference type="VEuPathDB" id="AmoebaDB:DDB_G0294192"/>
<dbReference type="AlphaFoldDB" id="Q54AV0"/>
<feature type="coiled-coil region" evidence="1">
    <location>
        <begin position="37"/>
        <end position="74"/>
    </location>
</feature>
<dbReference type="InParanoid" id="Q54AV0"/>
<evidence type="ECO:0000313" key="3">
    <source>
        <dbReference type="Proteomes" id="UP000002195"/>
    </source>
</evidence>
<organism evidence="2 3">
    <name type="scientific">Dictyostelium discoideum</name>
    <name type="common">Social amoeba</name>
    <dbReference type="NCBI Taxonomy" id="44689"/>
    <lineage>
        <taxon>Eukaryota</taxon>
        <taxon>Amoebozoa</taxon>
        <taxon>Evosea</taxon>
        <taxon>Eumycetozoa</taxon>
        <taxon>Dictyostelia</taxon>
        <taxon>Dictyosteliales</taxon>
        <taxon>Dictyosteliaceae</taxon>
        <taxon>Dictyostelium</taxon>
    </lineage>
</organism>